<feature type="compositionally biased region" description="Basic and acidic residues" evidence="1">
    <location>
        <begin position="1"/>
        <end position="13"/>
    </location>
</feature>
<reference evidence="2 3" key="1">
    <citation type="journal article" date="2023" name="Arcadia Sci">
        <title>De novo assembly of a long-read Amblyomma americanum tick genome.</title>
        <authorList>
            <person name="Chou S."/>
            <person name="Poskanzer K.E."/>
            <person name="Rollins M."/>
            <person name="Thuy-Boun P.S."/>
        </authorList>
    </citation>
    <scope>NUCLEOTIDE SEQUENCE [LARGE SCALE GENOMIC DNA]</scope>
    <source>
        <strain evidence="2">F_SG_1</strain>
        <tissue evidence="2">Salivary glands</tissue>
    </source>
</reference>
<feature type="region of interest" description="Disordered" evidence="1">
    <location>
        <begin position="1"/>
        <end position="66"/>
    </location>
</feature>
<gene>
    <name evidence="2" type="ORF">V5799_003267</name>
</gene>
<accession>A0AAQ4D9G2</accession>
<evidence type="ECO:0000313" key="2">
    <source>
        <dbReference type="EMBL" id="KAK8759102.1"/>
    </source>
</evidence>
<organism evidence="2 3">
    <name type="scientific">Amblyomma americanum</name>
    <name type="common">Lone star tick</name>
    <dbReference type="NCBI Taxonomy" id="6943"/>
    <lineage>
        <taxon>Eukaryota</taxon>
        <taxon>Metazoa</taxon>
        <taxon>Ecdysozoa</taxon>
        <taxon>Arthropoda</taxon>
        <taxon>Chelicerata</taxon>
        <taxon>Arachnida</taxon>
        <taxon>Acari</taxon>
        <taxon>Parasitiformes</taxon>
        <taxon>Ixodida</taxon>
        <taxon>Ixodoidea</taxon>
        <taxon>Ixodidae</taxon>
        <taxon>Amblyomminae</taxon>
        <taxon>Amblyomma</taxon>
    </lineage>
</organism>
<sequence length="66" mass="7321">MEKNSSKGDEVSRKTGFAAGDRDTLEINGARSAPICPALNPTKYPAREGSKNYSDAESPWRQRRNH</sequence>
<evidence type="ECO:0000313" key="3">
    <source>
        <dbReference type="Proteomes" id="UP001321473"/>
    </source>
</evidence>
<dbReference type="AlphaFoldDB" id="A0AAQ4D9G2"/>
<dbReference type="Proteomes" id="UP001321473">
    <property type="component" value="Unassembled WGS sequence"/>
</dbReference>
<name>A0AAQ4D9G2_AMBAM</name>
<dbReference type="EMBL" id="JARKHS020033413">
    <property type="protein sequence ID" value="KAK8759102.1"/>
    <property type="molecule type" value="Genomic_DNA"/>
</dbReference>
<comment type="caution">
    <text evidence="2">The sequence shown here is derived from an EMBL/GenBank/DDBJ whole genome shotgun (WGS) entry which is preliminary data.</text>
</comment>
<evidence type="ECO:0000256" key="1">
    <source>
        <dbReference type="SAM" id="MobiDB-lite"/>
    </source>
</evidence>
<keyword evidence="3" id="KW-1185">Reference proteome</keyword>
<protein>
    <submittedName>
        <fullName evidence="2">Uncharacterized protein</fullName>
    </submittedName>
</protein>
<proteinExistence type="predicted"/>